<name>A0A5B9E996_9BACT</name>
<keyword evidence="2" id="KW-0472">Membrane</keyword>
<dbReference type="OrthoDB" id="280626at2"/>
<evidence type="ECO:0000259" key="4">
    <source>
        <dbReference type="Pfam" id="PF14257"/>
    </source>
</evidence>
<dbReference type="AlphaFoldDB" id="A0A5B9E996"/>
<dbReference type="Pfam" id="PF14257">
    <property type="entry name" value="DUF4349"/>
    <property type="match status" value="1"/>
</dbReference>
<evidence type="ECO:0000313" key="6">
    <source>
        <dbReference type="Proteomes" id="UP000321820"/>
    </source>
</evidence>
<keyword evidence="2" id="KW-1133">Transmembrane helix</keyword>
<dbReference type="EMBL" id="CP042806">
    <property type="protein sequence ID" value="QEE26877.1"/>
    <property type="molecule type" value="Genomic_DNA"/>
</dbReference>
<evidence type="ECO:0000313" key="5">
    <source>
        <dbReference type="EMBL" id="QEE26877.1"/>
    </source>
</evidence>
<organism evidence="5 6">
    <name type="scientific">Terriglobus albidus</name>
    <dbReference type="NCBI Taxonomy" id="1592106"/>
    <lineage>
        <taxon>Bacteria</taxon>
        <taxon>Pseudomonadati</taxon>
        <taxon>Acidobacteriota</taxon>
        <taxon>Terriglobia</taxon>
        <taxon>Terriglobales</taxon>
        <taxon>Acidobacteriaceae</taxon>
        <taxon>Terriglobus</taxon>
    </lineage>
</organism>
<feature type="transmembrane region" description="Helical" evidence="2">
    <location>
        <begin position="356"/>
        <end position="382"/>
    </location>
</feature>
<sequence length="392" mass="43402">MSSTVTAQHPFSPEEIMAWLDGELPAAEAQQMEAHLFACEVCSGVAADMRRTSASLAAWEVPPGSSTMPAQVRDLLDETPKEKQLPNLKWIVAGAGASLLLLILVWAGGTRRVEYISKSAILESPPLALRTPERLATPRSRYTNDRLGVGEDVVAKQQLDLSAAKPATLIARRAMITVQTSNVLEARTRTESILRQYQGYAASLQVETPRYGGRIFNAELRVPDTVLDEACGALRGLGKVMNESQSGEDVTAQSADLDQRLKTARVTEERFRAILQQRTGSISDVLEVEESAARIRGEIEQMEADEKTLHQRVTFATVTLHAEEITAESKEATLPARLHDALRKGWRHIADTASGFLLFLAEYGALFVLWTILLGLPGWFLWRRYRRGQRNL</sequence>
<dbReference type="RefSeq" id="WP_147646059.1">
    <property type="nucleotide sequence ID" value="NZ_CP042806.1"/>
</dbReference>
<keyword evidence="2" id="KW-0812">Transmembrane</keyword>
<evidence type="ECO:0000256" key="1">
    <source>
        <dbReference type="SAM" id="Coils"/>
    </source>
</evidence>
<feature type="domain" description="Putative zinc-finger" evidence="3">
    <location>
        <begin position="16"/>
        <end position="42"/>
    </location>
</feature>
<feature type="domain" description="DUF4349" evidence="4">
    <location>
        <begin position="170"/>
        <end position="382"/>
    </location>
</feature>
<dbReference type="InterPro" id="IPR025645">
    <property type="entry name" value="DUF4349"/>
</dbReference>
<dbReference type="InterPro" id="IPR027383">
    <property type="entry name" value="Znf_put"/>
</dbReference>
<dbReference type="InterPro" id="IPR041916">
    <property type="entry name" value="Anti_sigma_zinc_sf"/>
</dbReference>
<dbReference type="Proteomes" id="UP000321820">
    <property type="component" value="Chromosome"/>
</dbReference>
<proteinExistence type="predicted"/>
<keyword evidence="1" id="KW-0175">Coiled coil</keyword>
<dbReference type="Gene3D" id="1.10.10.1320">
    <property type="entry name" value="Anti-sigma factor, zinc-finger domain"/>
    <property type="match status" value="1"/>
</dbReference>
<keyword evidence="6" id="KW-1185">Reference proteome</keyword>
<dbReference type="Pfam" id="PF13490">
    <property type="entry name" value="zf-HC2"/>
    <property type="match status" value="1"/>
</dbReference>
<gene>
    <name evidence="5" type="ORF">FTW19_01960</name>
</gene>
<evidence type="ECO:0000256" key="2">
    <source>
        <dbReference type="SAM" id="Phobius"/>
    </source>
</evidence>
<feature type="transmembrane region" description="Helical" evidence="2">
    <location>
        <begin position="90"/>
        <end position="109"/>
    </location>
</feature>
<evidence type="ECO:0000259" key="3">
    <source>
        <dbReference type="Pfam" id="PF13490"/>
    </source>
</evidence>
<protein>
    <submittedName>
        <fullName evidence="5">DUF4349 domain-containing protein</fullName>
    </submittedName>
</protein>
<feature type="coiled-coil region" evidence="1">
    <location>
        <begin position="285"/>
        <end position="312"/>
    </location>
</feature>
<accession>A0A5B9E996</accession>
<dbReference type="KEGG" id="talb:FTW19_01960"/>
<reference evidence="5 6" key="1">
    <citation type="submission" date="2019-08" db="EMBL/GenBank/DDBJ databases">
        <title>Complete genome sequence of Terriglobus albidus strain ORNL.</title>
        <authorList>
            <person name="Podar M."/>
        </authorList>
    </citation>
    <scope>NUCLEOTIDE SEQUENCE [LARGE SCALE GENOMIC DNA]</scope>
    <source>
        <strain evidence="5 6">ORNL</strain>
    </source>
</reference>